<dbReference type="SUPFAM" id="SSF63520">
    <property type="entry name" value="PTS-regulatory domain, PRD"/>
    <property type="match status" value="1"/>
</dbReference>
<dbReference type="EMBL" id="CP018145">
    <property type="protein sequence ID" value="ASJ54018.1"/>
    <property type="molecule type" value="Genomic_DNA"/>
</dbReference>
<name>A0A220MG46_9BACL</name>
<dbReference type="GO" id="GO:0006355">
    <property type="term" value="P:regulation of DNA-templated transcription"/>
    <property type="evidence" value="ECO:0007669"/>
    <property type="project" value="InterPro"/>
</dbReference>
<proteinExistence type="predicted"/>
<dbReference type="Gene3D" id="1.10.1790.10">
    <property type="entry name" value="PRD domain"/>
    <property type="match status" value="1"/>
</dbReference>
<evidence type="ECO:0000313" key="2">
    <source>
        <dbReference type="Proteomes" id="UP000197781"/>
    </source>
</evidence>
<evidence type="ECO:0000313" key="1">
    <source>
        <dbReference type="EMBL" id="ASJ54018.1"/>
    </source>
</evidence>
<reference evidence="1 2" key="1">
    <citation type="submission" date="2016-11" db="EMBL/GenBank/DDBJ databases">
        <authorList>
            <person name="Jaros S."/>
            <person name="Januszkiewicz K."/>
            <person name="Wedrychowicz H."/>
        </authorList>
    </citation>
    <scope>NUCLEOTIDE SEQUENCE [LARGE SCALE GENOMIC DNA]</scope>
    <source>
        <strain evidence="1 2">NF2</strain>
    </source>
</reference>
<dbReference type="InterPro" id="IPR036634">
    <property type="entry name" value="PRD_sf"/>
</dbReference>
<protein>
    <recommendedName>
        <fullName evidence="3">PRD domain-containing protein</fullName>
    </recommendedName>
</protein>
<accession>A0A220MG46</accession>
<gene>
    <name evidence="1" type="ORF">BP422_10975</name>
</gene>
<sequence>MQMIDDILKELAETKMEYLSEISESKRILRKIEEEFRLMEIHIPRDRWLAIGAHVLAFVRRMTNGEKLPVIEAELFAEIHPDMVTLSHKVLAEEKSSWQADDTEAFLLAVHFEAIRAMQMGPS</sequence>
<dbReference type="KEGG" id="bfm:BP422_10975"/>
<organism evidence="1 2">
    <name type="scientific">Brevibacillus formosus</name>
    <dbReference type="NCBI Taxonomy" id="54913"/>
    <lineage>
        <taxon>Bacteria</taxon>
        <taxon>Bacillati</taxon>
        <taxon>Bacillota</taxon>
        <taxon>Bacilli</taxon>
        <taxon>Bacillales</taxon>
        <taxon>Paenibacillaceae</taxon>
        <taxon>Brevibacillus</taxon>
    </lineage>
</organism>
<evidence type="ECO:0008006" key="3">
    <source>
        <dbReference type="Google" id="ProtNLM"/>
    </source>
</evidence>
<dbReference type="AlphaFoldDB" id="A0A220MG46"/>
<dbReference type="RefSeq" id="WP_088907807.1">
    <property type="nucleotide sequence ID" value="NZ_CP018145.1"/>
</dbReference>
<dbReference type="Proteomes" id="UP000197781">
    <property type="component" value="Chromosome"/>
</dbReference>